<dbReference type="InterPro" id="IPR035992">
    <property type="entry name" value="Ricin_B-like_lectins"/>
</dbReference>
<evidence type="ECO:0000256" key="1">
    <source>
        <dbReference type="SAM" id="SignalP"/>
    </source>
</evidence>
<accession>A0A516RJ92</accession>
<dbReference type="Proteomes" id="UP000316806">
    <property type="component" value="Chromosome"/>
</dbReference>
<evidence type="ECO:0000259" key="2">
    <source>
        <dbReference type="Pfam" id="PF00652"/>
    </source>
</evidence>
<protein>
    <submittedName>
        <fullName evidence="3">Ricin-type beta-trefoil lectin domain protein</fullName>
    </submittedName>
</protein>
<dbReference type="SUPFAM" id="SSF50370">
    <property type="entry name" value="Ricin B-like lectins"/>
    <property type="match status" value="1"/>
</dbReference>
<dbReference type="PROSITE" id="PS50231">
    <property type="entry name" value="RICIN_B_LECTIN"/>
    <property type="match status" value="1"/>
</dbReference>
<feature type="signal peptide" evidence="1">
    <location>
        <begin position="1"/>
        <end position="33"/>
    </location>
</feature>
<organism evidence="3 4">
    <name type="scientific">Streptomyces spectabilis</name>
    <dbReference type="NCBI Taxonomy" id="68270"/>
    <lineage>
        <taxon>Bacteria</taxon>
        <taxon>Bacillati</taxon>
        <taxon>Actinomycetota</taxon>
        <taxon>Actinomycetes</taxon>
        <taxon>Kitasatosporales</taxon>
        <taxon>Streptomycetaceae</taxon>
        <taxon>Streptomyces</taxon>
    </lineage>
</organism>
<name>A0A516RJ92_STRST</name>
<dbReference type="RefSeq" id="WP_144322922.1">
    <property type="nucleotide sequence ID" value="NZ_CP040916.1"/>
</dbReference>
<keyword evidence="1" id="KW-0732">Signal</keyword>
<dbReference type="InterPro" id="IPR000772">
    <property type="entry name" value="Ricin_B_lectin"/>
</dbReference>
<reference evidence="3 4" key="1">
    <citation type="journal article" date="2019" name="J. Ind. Microbiol. Biotechnol.">
        <title>The complete genomic sequence of Streptomyces spectabilis NRRL-2792 and identification of secondary metabolite biosynthetic gene clusters.</title>
        <authorList>
            <person name="Sinha A."/>
            <person name="Phillips-Salemka S."/>
            <person name="Niraula T.A."/>
            <person name="Short K.A."/>
            <person name="Niraula N.P."/>
        </authorList>
    </citation>
    <scope>NUCLEOTIDE SEQUENCE [LARGE SCALE GENOMIC DNA]</scope>
    <source>
        <strain evidence="3 4">NRRL 2792</strain>
    </source>
</reference>
<evidence type="ECO:0000313" key="4">
    <source>
        <dbReference type="Proteomes" id="UP000316806"/>
    </source>
</evidence>
<dbReference type="GO" id="GO:0030246">
    <property type="term" value="F:carbohydrate binding"/>
    <property type="evidence" value="ECO:0007669"/>
    <property type="project" value="UniProtKB-KW"/>
</dbReference>
<dbReference type="CDD" id="cd23415">
    <property type="entry name" value="beta-trefoil_Ricin_AH"/>
    <property type="match status" value="1"/>
</dbReference>
<dbReference type="Pfam" id="PF00652">
    <property type="entry name" value="Ricin_B_lectin"/>
    <property type="match status" value="1"/>
</dbReference>
<gene>
    <name evidence="3" type="ORF">FH965_38485</name>
</gene>
<feature type="domain" description="Ricin B lectin" evidence="2">
    <location>
        <begin position="49"/>
        <end position="150"/>
    </location>
</feature>
<keyword evidence="3" id="KW-0430">Lectin</keyword>
<dbReference type="EMBL" id="CP040916">
    <property type="protein sequence ID" value="QDQ15720.1"/>
    <property type="molecule type" value="Genomic_DNA"/>
</dbReference>
<dbReference type="Gene3D" id="2.80.10.50">
    <property type="match status" value="1"/>
</dbReference>
<dbReference type="AlphaFoldDB" id="A0A516RJ92"/>
<proteinExistence type="predicted"/>
<evidence type="ECO:0000313" key="3">
    <source>
        <dbReference type="EMBL" id="QDQ15720.1"/>
    </source>
</evidence>
<sequence>MHTTRVTHRLRTGAAALALAGGICVLQPTSAQAAPAPEYWTFRNIYLSGNQCLTGGKIDGGKTSVFMSTCNGSNFQQWDWRGEDSGPYPMKQLQNKATGLCLATDNKSWENNAVWTSRCEWRDGMRFHYNDDQKYIMSALTSYNVFLTARESGAVYSSSESDAARHTWFGSH</sequence>
<feature type="chain" id="PRO_5022217015" evidence="1">
    <location>
        <begin position="34"/>
        <end position="172"/>
    </location>
</feature>